<dbReference type="AlphaFoldDB" id="A0A813FAP7"/>
<proteinExistence type="predicted"/>
<gene>
    <name evidence="2" type="ORF">PGLA1383_LOCUS26656</name>
</gene>
<accession>A0A813FAP7</accession>
<evidence type="ECO:0000313" key="2">
    <source>
        <dbReference type="EMBL" id="CAE8608823.1"/>
    </source>
</evidence>
<feature type="region of interest" description="Disordered" evidence="1">
    <location>
        <begin position="69"/>
        <end position="109"/>
    </location>
</feature>
<sequence length="109" mass="11974">MRPVQRPGYGQTGRTSQKGPEALASVFVKGLVSVRIMIYGHSINRSGPRLQATGYRRVTILKGPLGRTGSVRQIPKFHSNEQSRDLQVSSAPSVQKGMQPGLRLSSDWE</sequence>
<protein>
    <submittedName>
        <fullName evidence="2">Uncharacterized protein</fullName>
    </submittedName>
</protein>
<keyword evidence="3" id="KW-1185">Reference proteome</keyword>
<dbReference type="EMBL" id="CAJNNV010024028">
    <property type="protein sequence ID" value="CAE8608823.1"/>
    <property type="molecule type" value="Genomic_DNA"/>
</dbReference>
<dbReference type="Proteomes" id="UP000654075">
    <property type="component" value="Unassembled WGS sequence"/>
</dbReference>
<evidence type="ECO:0000313" key="3">
    <source>
        <dbReference type="Proteomes" id="UP000654075"/>
    </source>
</evidence>
<evidence type="ECO:0000256" key="1">
    <source>
        <dbReference type="SAM" id="MobiDB-lite"/>
    </source>
</evidence>
<organism evidence="2 3">
    <name type="scientific">Polarella glacialis</name>
    <name type="common">Dinoflagellate</name>
    <dbReference type="NCBI Taxonomy" id="89957"/>
    <lineage>
        <taxon>Eukaryota</taxon>
        <taxon>Sar</taxon>
        <taxon>Alveolata</taxon>
        <taxon>Dinophyceae</taxon>
        <taxon>Suessiales</taxon>
        <taxon>Suessiaceae</taxon>
        <taxon>Polarella</taxon>
    </lineage>
</organism>
<feature type="region of interest" description="Disordered" evidence="1">
    <location>
        <begin position="1"/>
        <end position="20"/>
    </location>
</feature>
<feature type="non-terminal residue" evidence="2">
    <location>
        <position position="109"/>
    </location>
</feature>
<name>A0A813FAP7_POLGL</name>
<comment type="caution">
    <text evidence="2">The sequence shown here is derived from an EMBL/GenBank/DDBJ whole genome shotgun (WGS) entry which is preliminary data.</text>
</comment>
<reference evidence="2" key="1">
    <citation type="submission" date="2021-02" db="EMBL/GenBank/DDBJ databases">
        <authorList>
            <person name="Dougan E. K."/>
            <person name="Rhodes N."/>
            <person name="Thang M."/>
            <person name="Chan C."/>
        </authorList>
    </citation>
    <scope>NUCLEOTIDE SEQUENCE</scope>
</reference>